<organism evidence="4 5">
    <name type="scientific">Desulfonema limicola</name>
    <dbReference type="NCBI Taxonomy" id="45656"/>
    <lineage>
        <taxon>Bacteria</taxon>
        <taxon>Pseudomonadati</taxon>
        <taxon>Thermodesulfobacteriota</taxon>
        <taxon>Desulfobacteria</taxon>
        <taxon>Desulfobacterales</taxon>
        <taxon>Desulfococcaceae</taxon>
        <taxon>Desulfonema</taxon>
    </lineage>
</organism>
<name>A0A975BDP7_9BACT</name>
<feature type="domain" description="Nucleoside phosphorylase" evidence="3">
    <location>
        <begin position="8"/>
        <end position="232"/>
    </location>
</feature>
<dbReference type="Gene3D" id="3.40.50.1580">
    <property type="entry name" value="Nucleoside phosphorylase domain"/>
    <property type="match status" value="1"/>
</dbReference>
<dbReference type="GO" id="GO:0009234">
    <property type="term" value="P:menaquinone biosynthetic process"/>
    <property type="evidence" value="ECO:0007669"/>
    <property type="project" value="UniProtKB-UniRule"/>
</dbReference>
<proteinExistence type="inferred from homology"/>
<dbReference type="EC" id="3.2.2.26" evidence="1 2"/>
<protein>
    <recommendedName>
        <fullName evidence="1 2">Futalosine hydrolase</fullName>
        <shortName evidence="1">FL hydrolase</shortName>
        <ecNumber evidence="1 2">3.2.2.26</ecNumber>
    </recommendedName>
    <alternativeName>
        <fullName evidence="1">Futalosine nucleosidase</fullName>
    </alternativeName>
    <alternativeName>
        <fullName evidence="1">Menaquinone biosynthetic enzyme MqnB</fullName>
    </alternativeName>
</protein>
<dbReference type="RefSeq" id="WP_207689302.1">
    <property type="nucleotide sequence ID" value="NZ_CP061799.1"/>
</dbReference>
<dbReference type="GO" id="GO:0009116">
    <property type="term" value="P:nucleoside metabolic process"/>
    <property type="evidence" value="ECO:0007669"/>
    <property type="project" value="InterPro"/>
</dbReference>
<keyword evidence="1 4" id="KW-0378">Hydrolase</keyword>
<dbReference type="PANTHER" id="PTHR46832">
    <property type="entry name" value="5'-METHYLTHIOADENOSINE/S-ADENOSYLHOMOCYSTEINE NUCLEOSIDASE"/>
    <property type="match status" value="1"/>
</dbReference>
<keyword evidence="5" id="KW-1185">Reference proteome</keyword>
<gene>
    <name evidence="1 4" type="primary">mqnB</name>
    <name evidence="4" type="ORF">dnl_58580</name>
</gene>
<evidence type="ECO:0000256" key="1">
    <source>
        <dbReference type="HAMAP-Rule" id="MF_00991"/>
    </source>
</evidence>
<comment type="similarity">
    <text evidence="1">Belongs to the PNP/UDP phosphorylase family. Futalosine hydrolase subfamily.</text>
</comment>
<reference evidence="4" key="1">
    <citation type="journal article" date="2021" name="Microb. Physiol.">
        <title>Proteogenomic Insights into the Physiology of Marine, Sulfate-Reducing, Filamentous Desulfonema limicola and Desulfonema magnum.</title>
        <authorList>
            <person name="Schnaars V."/>
            <person name="Wohlbrand L."/>
            <person name="Scheve S."/>
            <person name="Hinrichs C."/>
            <person name="Reinhardt R."/>
            <person name="Rabus R."/>
        </authorList>
    </citation>
    <scope>NUCLEOTIDE SEQUENCE</scope>
    <source>
        <strain evidence="4">5ac10</strain>
    </source>
</reference>
<evidence type="ECO:0000313" key="5">
    <source>
        <dbReference type="Proteomes" id="UP000663720"/>
    </source>
</evidence>
<dbReference type="Pfam" id="PF01048">
    <property type="entry name" value="PNP_UDP_1"/>
    <property type="match status" value="1"/>
</dbReference>
<dbReference type="HAMAP" id="MF_00991">
    <property type="entry name" value="MqnB"/>
    <property type="match status" value="1"/>
</dbReference>
<dbReference type="GO" id="GO:0008930">
    <property type="term" value="F:methylthioadenosine nucleosidase activity"/>
    <property type="evidence" value="ECO:0007669"/>
    <property type="project" value="TreeGrafter"/>
</dbReference>
<dbReference type="GO" id="GO:0008782">
    <property type="term" value="F:adenosylhomocysteine nucleosidase activity"/>
    <property type="evidence" value="ECO:0007669"/>
    <property type="project" value="TreeGrafter"/>
</dbReference>
<comment type="pathway">
    <text evidence="1">Quinol/quinone metabolism; menaquinone biosynthesis.</text>
</comment>
<dbReference type="PANTHER" id="PTHR46832:SF2">
    <property type="entry name" value="FUTALOSINE HYDROLASE"/>
    <property type="match status" value="1"/>
</dbReference>
<dbReference type="CDD" id="cd17766">
    <property type="entry name" value="futalosine_nucleosidase_MqnB"/>
    <property type="match status" value="1"/>
</dbReference>
<comment type="catalytic activity">
    <reaction evidence="1">
        <text>futalosine + H2O = dehypoxanthine futalosine + hypoxanthine</text>
        <dbReference type="Rhea" id="RHEA:25904"/>
        <dbReference type="ChEBI" id="CHEBI:15377"/>
        <dbReference type="ChEBI" id="CHEBI:17368"/>
        <dbReference type="ChEBI" id="CHEBI:58863"/>
        <dbReference type="ChEBI" id="CHEBI:58864"/>
        <dbReference type="EC" id="3.2.2.26"/>
    </reaction>
</comment>
<dbReference type="Proteomes" id="UP000663720">
    <property type="component" value="Chromosome"/>
</dbReference>
<keyword evidence="1" id="KW-0474">Menaquinone biosynthesis</keyword>
<evidence type="ECO:0000256" key="2">
    <source>
        <dbReference type="NCBIfam" id="TIGR03664"/>
    </source>
</evidence>
<dbReference type="NCBIfam" id="TIGR03664">
    <property type="entry name" value="fut_nucase"/>
    <property type="match status" value="1"/>
</dbReference>
<dbReference type="GO" id="GO:0005829">
    <property type="term" value="C:cytosol"/>
    <property type="evidence" value="ECO:0007669"/>
    <property type="project" value="TreeGrafter"/>
</dbReference>
<evidence type="ECO:0000313" key="4">
    <source>
        <dbReference type="EMBL" id="QTA83451.1"/>
    </source>
</evidence>
<dbReference type="InterPro" id="IPR019963">
    <property type="entry name" value="FL_hydrolase_MqnB"/>
</dbReference>
<sequence>MITDSHVLVSGAVSGEVSGVINELESVKKQTIGGRFLVSGKINDTDVHVMVTGPGIVNTVQALTAAIEHKRPCLVIQTGCAGAFRQSGLQIGDIGIADQETCVHLGIEPENEEQALEELPFSLMTLDNLNIKHSYPIKPEPVRKAFDILSETFNICRIKTGPFITVSTITATDKTAERLYRQFAPCMEAMEGSGAAHICLYYNLPFLEIRAASNYVGKRDKKTWNLPLAFKRCNGAVWEILKNFDKFGGFAG</sequence>
<comment type="function">
    <text evidence="1">Catalyzes the hydrolysis of futalosine (FL) to dehypoxanthine futalosine (DHFL) and hypoxanthine, a step in the biosynthesis of menaquinone (MK, vitamin K2).</text>
</comment>
<dbReference type="AlphaFoldDB" id="A0A975BDP7"/>
<dbReference type="KEGG" id="dli:dnl_58580"/>
<evidence type="ECO:0000259" key="3">
    <source>
        <dbReference type="Pfam" id="PF01048"/>
    </source>
</evidence>
<dbReference type="GO" id="GO:0019284">
    <property type="term" value="P:L-methionine salvage from S-adenosylmethionine"/>
    <property type="evidence" value="ECO:0007669"/>
    <property type="project" value="TreeGrafter"/>
</dbReference>
<dbReference type="EMBL" id="CP061799">
    <property type="protein sequence ID" value="QTA83451.1"/>
    <property type="molecule type" value="Genomic_DNA"/>
</dbReference>
<dbReference type="InterPro" id="IPR000845">
    <property type="entry name" value="Nucleoside_phosphorylase_d"/>
</dbReference>
<accession>A0A975BDP7</accession>
<dbReference type="InterPro" id="IPR035994">
    <property type="entry name" value="Nucleoside_phosphorylase_sf"/>
</dbReference>
<dbReference type="SUPFAM" id="SSF53167">
    <property type="entry name" value="Purine and uridine phosphorylases"/>
    <property type="match status" value="1"/>
</dbReference>